<evidence type="ECO:0000313" key="1">
    <source>
        <dbReference type="EMBL" id="RKD18644.1"/>
    </source>
</evidence>
<name>A0A419S9E8_9SPHI</name>
<dbReference type="AlphaFoldDB" id="A0A419S9E8"/>
<evidence type="ECO:0000313" key="2">
    <source>
        <dbReference type="Proteomes" id="UP000283433"/>
    </source>
</evidence>
<keyword evidence="2" id="KW-1185">Reference proteome</keyword>
<protein>
    <submittedName>
        <fullName evidence="1">Uncharacterized protein</fullName>
    </submittedName>
</protein>
<dbReference type="EMBL" id="MBTA01000004">
    <property type="protein sequence ID" value="RKD18644.1"/>
    <property type="molecule type" value="Genomic_DNA"/>
</dbReference>
<gene>
    <name evidence="1" type="ORF">BCY91_15015</name>
</gene>
<organism evidence="1 2">
    <name type="scientific">Pelobium manganitolerans</name>
    <dbReference type="NCBI Taxonomy" id="1842495"/>
    <lineage>
        <taxon>Bacteria</taxon>
        <taxon>Pseudomonadati</taxon>
        <taxon>Bacteroidota</taxon>
        <taxon>Sphingobacteriia</taxon>
        <taxon>Sphingobacteriales</taxon>
        <taxon>Sphingobacteriaceae</taxon>
        <taxon>Pelobium</taxon>
    </lineage>
</organism>
<dbReference type="Proteomes" id="UP000283433">
    <property type="component" value="Unassembled WGS sequence"/>
</dbReference>
<reference evidence="1 2" key="1">
    <citation type="submission" date="2016-07" db="EMBL/GenBank/DDBJ databases">
        <title>Genome of Pelobium manganitolerans.</title>
        <authorList>
            <person name="Wu S."/>
            <person name="Wang G."/>
        </authorList>
    </citation>
    <scope>NUCLEOTIDE SEQUENCE [LARGE SCALE GENOMIC DNA]</scope>
    <source>
        <strain evidence="1 2">YS-25</strain>
    </source>
</reference>
<comment type="caution">
    <text evidence="1">The sequence shown here is derived from an EMBL/GenBank/DDBJ whole genome shotgun (WGS) entry which is preliminary data.</text>
</comment>
<proteinExistence type="predicted"/>
<sequence length="175" mass="20326">MVATIERKWKSGGSKKTFFKHNGNYVREKETAPDGKITESYTVYDEDELFASFALGGRPVVTFHDSYHRIEFEAEVNTHALNYVLEQRKLKQSNPEAFNKLMTELQGKPTSRVVFDIPAMATNEQGDWTKRLQIDRRFSKGERRLVFKKLVYADGTESGSTDYDLIFERKTERIK</sequence>
<accession>A0A419S9E8</accession>